<evidence type="ECO:0000256" key="6">
    <source>
        <dbReference type="ARBA" id="ARBA00023316"/>
    </source>
</evidence>
<organism evidence="8">
    <name type="scientific">Prosthecochloris aestuarii</name>
    <dbReference type="NCBI Taxonomy" id="1102"/>
    <lineage>
        <taxon>Bacteria</taxon>
        <taxon>Pseudomonadati</taxon>
        <taxon>Chlorobiota</taxon>
        <taxon>Chlorobiia</taxon>
        <taxon>Chlorobiales</taxon>
        <taxon>Chlorobiaceae</taxon>
        <taxon>Prosthecochloris</taxon>
    </lineage>
</organism>
<evidence type="ECO:0000256" key="5">
    <source>
        <dbReference type="ARBA" id="ARBA00023239"/>
    </source>
</evidence>
<keyword evidence="6 7" id="KW-0961">Cell wall biogenesis/degradation</keyword>
<feature type="site" description="Important for catalytic activity" evidence="7">
    <location>
        <position position="221"/>
    </location>
</feature>
<evidence type="ECO:0000256" key="2">
    <source>
        <dbReference type="ARBA" id="ARBA00022692"/>
    </source>
</evidence>
<keyword evidence="5 7" id="KW-0456">Lyase</keyword>
<accession>A0A831SS14</accession>
<evidence type="ECO:0000256" key="4">
    <source>
        <dbReference type="ARBA" id="ARBA00023136"/>
    </source>
</evidence>
<dbReference type="AlphaFoldDB" id="A0A831SS14"/>
<dbReference type="Pfam" id="PF02618">
    <property type="entry name" value="YceG"/>
    <property type="match status" value="1"/>
</dbReference>
<comment type="function">
    <text evidence="7">Functions as a peptidoglycan terminase that cleaves nascent peptidoglycan strands endolytically to terminate their elongation.</text>
</comment>
<gene>
    <name evidence="7 8" type="primary">mltG</name>
    <name evidence="8" type="ORF">ENN50_00320</name>
</gene>
<dbReference type="CDD" id="cd08010">
    <property type="entry name" value="MltG_like"/>
    <property type="match status" value="1"/>
</dbReference>
<feature type="transmembrane region" description="Helical" evidence="7">
    <location>
        <begin position="9"/>
        <end position="33"/>
    </location>
</feature>
<dbReference type="GO" id="GO:0005886">
    <property type="term" value="C:plasma membrane"/>
    <property type="evidence" value="ECO:0007669"/>
    <property type="project" value="UniProtKB-SubCell"/>
</dbReference>
<dbReference type="HAMAP" id="MF_02065">
    <property type="entry name" value="MltG"/>
    <property type="match status" value="1"/>
</dbReference>
<evidence type="ECO:0000256" key="1">
    <source>
        <dbReference type="ARBA" id="ARBA00022475"/>
    </source>
</evidence>
<dbReference type="GO" id="GO:0071555">
    <property type="term" value="P:cell wall organization"/>
    <property type="evidence" value="ECO:0007669"/>
    <property type="project" value="UniProtKB-KW"/>
</dbReference>
<comment type="caution">
    <text evidence="8">The sequence shown here is derived from an EMBL/GenBank/DDBJ whole genome shotgun (WGS) entry which is preliminary data.</text>
</comment>
<dbReference type="EC" id="4.2.2.29" evidence="7"/>
<reference evidence="8" key="1">
    <citation type="journal article" date="2020" name="mSystems">
        <title>Genome- and Community-Level Interaction Insights into Carbon Utilization and Element Cycling Functions of Hydrothermarchaeota in Hydrothermal Sediment.</title>
        <authorList>
            <person name="Zhou Z."/>
            <person name="Liu Y."/>
            <person name="Xu W."/>
            <person name="Pan J."/>
            <person name="Luo Z.H."/>
            <person name="Li M."/>
        </authorList>
    </citation>
    <scope>NUCLEOTIDE SEQUENCE [LARGE SCALE GENOMIC DNA]</scope>
    <source>
        <strain evidence="8">SpSt-1181</strain>
    </source>
</reference>
<evidence type="ECO:0000256" key="3">
    <source>
        <dbReference type="ARBA" id="ARBA00022989"/>
    </source>
</evidence>
<dbReference type="NCBIfam" id="TIGR00247">
    <property type="entry name" value="endolytic transglycosylase MltG"/>
    <property type="match status" value="1"/>
</dbReference>
<comment type="similarity">
    <text evidence="7">Belongs to the transglycosylase MltG family.</text>
</comment>
<dbReference type="PANTHER" id="PTHR30518">
    <property type="entry name" value="ENDOLYTIC MUREIN TRANSGLYCOSYLASE"/>
    <property type="match status" value="1"/>
</dbReference>
<keyword evidence="3 7" id="KW-1133">Transmembrane helix</keyword>
<dbReference type="GO" id="GO:0009252">
    <property type="term" value="P:peptidoglycan biosynthetic process"/>
    <property type="evidence" value="ECO:0007669"/>
    <property type="project" value="UniProtKB-UniRule"/>
</dbReference>
<dbReference type="PANTHER" id="PTHR30518:SF2">
    <property type="entry name" value="ENDOLYTIC MUREIN TRANSGLYCOSYLASE"/>
    <property type="match status" value="1"/>
</dbReference>
<protein>
    <recommendedName>
        <fullName evidence="7">Endolytic murein transglycosylase</fullName>
        <ecNumber evidence="7">4.2.2.29</ecNumber>
    </recommendedName>
    <alternativeName>
        <fullName evidence="7">Peptidoglycan lytic transglycosylase</fullName>
    </alternativeName>
    <alternativeName>
        <fullName evidence="7">Peptidoglycan polymerization terminase</fullName>
    </alternativeName>
</protein>
<dbReference type="GO" id="GO:0008932">
    <property type="term" value="F:lytic endotransglycosylase activity"/>
    <property type="evidence" value="ECO:0007669"/>
    <property type="project" value="UniProtKB-UniRule"/>
</dbReference>
<keyword evidence="4 7" id="KW-0472">Membrane</keyword>
<evidence type="ECO:0000313" key="8">
    <source>
        <dbReference type="EMBL" id="HED30148.1"/>
    </source>
</evidence>
<dbReference type="Gene3D" id="3.30.160.60">
    <property type="entry name" value="Classic Zinc Finger"/>
    <property type="match status" value="1"/>
</dbReference>
<keyword evidence="2 7" id="KW-0812">Transmembrane</keyword>
<sequence length="337" mass="38462">MRETVTSRFLFFTLSILIPSLFFLTVFFLAPGWNISLQGLQDERIPVHRGASFRSILEQLEQRGVVRDKRPLLITAYLLPELRNIKPGRYSIPPGMSNYTLLRYLHDHPQDEERIMIPNGVLQEQIAGILGRHLDTDSLSIMNMSKDPGLLTSQGIKARHFEGYSFPGTYNFPWASTPEEVLTFLARQFRAFYNDSLQTRASELGLTELEVLTLASIIEAETPLDDEKPMISSVYHNRLKRNMKLQADPTVQYALGERKDRLLYADLDADSPYNTYRYRGLPPGPICNPGRASVLAALYPADSRYLYFVATGSGGHYFAESHAEHLRNVRKYRNTLK</sequence>
<proteinExistence type="inferred from homology"/>
<dbReference type="Proteomes" id="UP000886335">
    <property type="component" value="Unassembled WGS sequence"/>
</dbReference>
<evidence type="ECO:0000256" key="7">
    <source>
        <dbReference type="HAMAP-Rule" id="MF_02065"/>
    </source>
</evidence>
<dbReference type="EMBL" id="DSBW01000009">
    <property type="protein sequence ID" value="HED30148.1"/>
    <property type="molecule type" value="Genomic_DNA"/>
</dbReference>
<dbReference type="Gene3D" id="3.30.1490.480">
    <property type="entry name" value="Endolytic murein transglycosylase"/>
    <property type="match status" value="1"/>
</dbReference>
<comment type="subcellular location">
    <subcellularLocation>
        <location evidence="7">Cell membrane</location>
        <topology evidence="7">Single-pass membrane protein</topology>
    </subcellularLocation>
</comment>
<name>A0A831SS14_PROAE</name>
<comment type="catalytic activity">
    <reaction evidence="7">
        <text>a peptidoglycan chain = a peptidoglycan chain with N-acetyl-1,6-anhydromuramyl-[peptide] at the reducing end + a peptidoglycan chain with N-acetylglucosamine at the non-reducing end.</text>
        <dbReference type="EC" id="4.2.2.29"/>
    </reaction>
</comment>
<dbReference type="InterPro" id="IPR003770">
    <property type="entry name" value="MLTG-like"/>
</dbReference>
<keyword evidence="1 7" id="KW-1003">Cell membrane</keyword>